<keyword evidence="4" id="KW-0479">Metal-binding</keyword>
<dbReference type="InterPro" id="IPR042109">
    <property type="entry name" value="Adenylosuccinate_synth_dom1"/>
</dbReference>
<comment type="subunit">
    <text evidence="2">Homodimer.</text>
</comment>
<keyword evidence="5" id="KW-0547">Nucleotide-binding</keyword>
<evidence type="ECO:0000256" key="6">
    <source>
        <dbReference type="ARBA" id="ARBA00022755"/>
    </source>
</evidence>
<dbReference type="Gene3D" id="3.40.440.10">
    <property type="entry name" value="Adenylosuccinate Synthetase, subunit A, domain 1"/>
    <property type="match status" value="1"/>
</dbReference>
<dbReference type="Gene3D" id="1.10.300.10">
    <property type="entry name" value="Adenylosuccinate Synthetase, subunit A, domain 2"/>
    <property type="match status" value="1"/>
</dbReference>
<evidence type="ECO:0000256" key="5">
    <source>
        <dbReference type="ARBA" id="ARBA00022741"/>
    </source>
</evidence>
<dbReference type="GO" id="GO:0005525">
    <property type="term" value="F:GTP binding"/>
    <property type="evidence" value="ECO:0007669"/>
    <property type="project" value="UniProtKB-KW"/>
</dbReference>
<dbReference type="PANTHER" id="PTHR11846">
    <property type="entry name" value="ADENYLOSUCCINATE SYNTHETASE"/>
    <property type="match status" value="1"/>
</dbReference>
<dbReference type="HAMAP" id="MF_00011">
    <property type="entry name" value="Adenylosucc_synth"/>
    <property type="match status" value="1"/>
</dbReference>
<evidence type="ECO:0000256" key="7">
    <source>
        <dbReference type="ARBA" id="ARBA00022842"/>
    </source>
</evidence>
<comment type="caution">
    <text evidence="9">The sequence shown here is derived from an EMBL/GenBank/DDBJ whole genome shotgun (WGS) entry which is preliminary data.</text>
</comment>
<dbReference type="InterPro" id="IPR042110">
    <property type="entry name" value="Adenylosuccinate_synth_dom2"/>
</dbReference>
<dbReference type="InterPro" id="IPR027417">
    <property type="entry name" value="P-loop_NTPase"/>
</dbReference>
<evidence type="ECO:0000256" key="3">
    <source>
        <dbReference type="ARBA" id="ARBA00022598"/>
    </source>
</evidence>
<keyword evidence="8" id="KW-0342">GTP-binding</keyword>
<dbReference type="GO" id="GO:0046040">
    <property type="term" value="P:IMP metabolic process"/>
    <property type="evidence" value="ECO:0007669"/>
    <property type="project" value="TreeGrafter"/>
</dbReference>
<dbReference type="GO" id="GO:0004019">
    <property type="term" value="F:adenylosuccinate synthase activity"/>
    <property type="evidence" value="ECO:0007669"/>
    <property type="project" value="InterPro"/>
</dbReference>
<evidence type="ECO:0000256" key="2">
    <source>
        <dbReference type="ARBA" id="ARBA00011738"/>
    </source>
</evidence>
<sequence>QYVLLGRDLAPMIRNTGAMVQDAFKTGRRILFEGGQGSMLDIDHGTYPFVTSSSVSACGVPSGAGVPPKAVGKVVGVMKAYTTRVGAGPFPTEQDNDTGEYIRQKGKEFGTTTGRPRRCGWLDVCVVKYTADLSGADELALMLLDVLSGLDEIKICKAYTYKGKTVKDFDPALMGKVECIYETLPGWSEDISDCKRLEELPDNARNYVRRVSELISRPVGIVSVGPGRDQTITTRTQIKGLV</sequence>
<dbReference type="InterPro" id="IPR042111">
    <property type="entry name" value="Adenylosuccinate_synth_dom3"/>
</dbReference>
<feature type="non-terminal residue" evidence="9">
    <location>
        <position position="1"/>
    </location>
</feature>
<dbReference type="PANTHER" id="PTHR11846:SF0">
    <property type="entry name" value="ADENYLOSUCCINATE SYNTHETASE"/>
    <property type="match status" value="1"/>
</dbReference>
<dbReference type="AlphaFoldDB" id="A0A0F9AIB6"/>
<keyword evidence="3" id="KW-0436">Ligase</keyword>
<gene>
    <name evidence="9" type="ORF">LCGC14_2568700</name>
</gene>
<evidence type="ECO:0000256" key="8">
    <source>
        <dbReference type="ARBA" id="ARBA00023134"/>
    </source>
</evidence>
<organism evidence="9">
    <name type="scientific">marine sediment metagenome</name>
    <dbReference type="NCBI Taxonomy" id="412755"/>
    <lineage>
        <taxon>unclassified sequences</taxon>
        <taxon>metagenomes</taxon>
        <taxon>ecological metagenomes</taxon>
    </lineage>
</organism>
<dbReference type="SUPFAM" id="SSF52540">
    <property type="entry name" value="P-loop containing nucleoside triphosphate hydrolases"/>
    <property type="match status" value="1"/>
</dbReference>
<dbReference type="GO" id="GO:0046872">
    <property type="term" value="F:metal ion binding"/>
    <property type="evidence" value="ECO:0007669"/>
    <property type="project" value="UniProtKB-KW"/>
</dbReference>
<dbReference type="SMART" id="SM00788">
    <property type="entry name" value="Adenylsucc_synt"/>
    <property type="match status" value="1"/>
</dbReference>
<protein>
    <recommendedName>
        <fullName evidence="10">Adenylosuccinate synthase</fullName>
    </recommendedName>
</protein>
<dbReference type="EMBL" id="LAZR01042593">
    <property type="protein sequence ID" value="KKL09155.1"/>
    <property type="molecule type" value="Genomic_DNA"/>
</dbReference>
<dbReference type="FunFam" id="3.90.170.10:FF:000001">
    <property type="entry name" value="Adenylosuccinate synthetase"/>
    <property type="match status" value="1"/>
</dbReference>
<dbReference type="GO" id="GO:0005737">
    <property type="term" value="C:cytoplasm"/>
    <property type="evidence" value="ECO:0007669"/>
    <property type="project" value="TreeGrafter"/>
</dbReference>
<evidence type="ECO:0000313" key="9">
    <source>
        <dbReference type="EMBL" id="KKL09155.1"/>
    </source>
</evidence>
<keyword evidence="6" id="KW-0658">Purine biosynthesis</keyword>
<reference evidence="9" key="1">
    <citation type="journal article" date="2015" name="Nature">
        <title>Complex archaea that bridge the gap between prokaryotes and eukaryotes.</title>
        <authorList>
            <person name="Spang A."/>
            <person name="Saw J.H."/>
            <person name="Jorgensen S.L."/>
            <person name="Zaremba-Niedzwiedzka K."/>
            <person name="Martijn J."/>
            <person name="Lind A.E."/>
            <person name="van Eijk R."/>
            <person name="Schleper C."/>
            <person name="Guy L."/>
            <person name="Ettema T.J."/>
        </authorList>
    </citation>
    <scope>NUCLEOTIDE SEQUENCE</scope>
</reference>
<dbReference type="GO" id="GO:0044208">
    <property type="term" value="P:'de novo' AMP biosynthetic process"/>
    <property type="evidence" value="ECO:0007669"/>
    <property type="project" value="TreeGrafter"/>
</dbReference>
<evidence type="ECO:0008006" key="10">
    <source>
        <dbReference type="Google" id="ProtNLM"/>
    </source>
</evidence>
<evidence type="ECO:0000256" key="4">
    <source>
        <dbReference type="ARBA" id="ARBA00022723"/>
    </source>
</evidence>
<dbReference type="Gene3D" id="3.90.170.10">
    <property type="entry name" value="Adenylosuccinate Synthetase, subunit A, domain 3"/>
    <property type="match status" value="1"/>
</dbReference>
<comment type="cofactor">
    <cofactor evidence="1">
        <name>Mg(2+)</name>
        <dbReference type="ChEBI" id="CHEBI:18420"/>
    </cofactor>
</comment>
<name>A0A0F9AIB6_9ZZZZ</name>
<dbReference type="Pfam" id="PF00709">
    <property type="entry name" value="Adenylsucc_synt"/>
    <property type="match status" value="1"/>
</dbReference>
<keyword evidence="7" id="KW-0460">Magnesium</keyword>
<accession>A0A0F9AIB6</accession>
<proteinExistence type="inferred from homology"/>
<dbReference type="InterPro" id="IPR001114">
    <property type="entry name" value="Adenylosuccinate_synthetase"/>
</dbReference>
<evidence type="ECO:0000256" key="1">
    <source>
        <dbReference type="ARBA" id="ARBA00001946"/>
    </source>
</evidence>